<dbReference type="Gene3D" id="4.10.60.10">
    <property type="entry name" value="Zinc finger, CCHC-type"/>
    <property type="match status" value="1"/>
</dbReference>
<dbReference type="InterPro" id="IPR005162">
    <property type="entry name" value="Retrotrans_gag_dom"/>
</dbReference>
<organism evidence="4 5">
    <name type="scientific">Didymodactylos carnosus</name>
    <dbReference type="NCBI Taxonomy" id="1234261"/>
    <lineage>
        <taxon>Eukaryota</taxon>
        <taxon>Metazoa</taxon>
        <taxon>Spiralia</taxon>
        <taxon>Gnathifera</taxon>
        <taxon>Rotifera</taxon>
        <taxon>Eurotatoria</taxon>
        <taxon>Bdelloidea</taxon>
        <taxon>Philodinida</taxon>
        <taxon>Philodinidae</taxon>
        <taxon>Didymodactylos</taxon>
    </lineage>
</organism>
<dbReference type="SUPFAM" id="SSF57756">
    <property type="entry name" value="Retrovirus zinc finger-like domains"/>
    <property type="match status" value="1"/>
</dbReference>
<dbReference type="GO" id="GO:0003676">
    <property type="term" value="F:nucleic acid binding"/>
    <property type="evidence" value="ECO:0007669"/>
    <property type="project" value="InterPro"/>
</dbReference>
<dbReference type="AlphaFoldDB" id="A0A8S2THR2"/>
<dbReference type="InterPro" id="IPR001878">
    <property type="entry name" value="Znf_CCHC"/>
</dbReference>
<dbReference type="Pfam" id="PF03732">
    <property type="entry name" value="Retrotrans_gag"/>
    <property type="match status" value="1"/>
</dbReference>
<feature type="non-terminal residue" evidence="4">
    <location>
        <position position="1"/>
    </location>
</feature>
<evidence type="ECO:0000256" key="2">
    <source>
        <dbReference type="SAM" id="MobiDB-lite"/>
    </source>
</evidence>
<keyword evidence="1" id="KW-0862">Zinc</keyword>
<protein>
    <recommendedName>
        <fullName evidence="3">CCHC-type domain-containing protein</fullName>
    </recommendedName>
</protein>
<evidence type="ECO:0000313" key="4">
    <source>
        <dbReference type="EMBL" id="CAF4282948.1"/>
    </source>
</evidence>
<comment type="caution">
    <text evidence="4">The sequence shown here is derived from an EMBL/GenBank/DDBJ whole genome shotgun (WGS) entry which is preliminary data.</text>
</comment>
<evidence type="ECO:0000259" key="3">
    <source>
        <dbReference type="PROSITE" id="PS50158"/>
    </source>
</evidence>
<dbReference type="InterPro" id="IPR036875">
    <property type="entry name" value="Znf_CCHC_sf"/>
</dbReference>
<dbReference type="PANTHER" id="PTHR33223:SF6">
    <property type="entry name" value="CCHC-TYPE DOMAIN-CONTAINING PROTEIN"/>
    <property type="match status" value="1"/>
</dbReference>
<accession>A0A8S2THR2</accession>
<gene>
    <name evidence="4" type="ORF">TMI583_LOCUS37643</name>
</gene>
<evidence type="ECO:0000313" key="5">
    <source>
        <dbReference type="Proteomes" id="UP000682733"/>
    </source>
</evidence>
<dbReference type="EMBL" id="CAJOBA010055375">
    <property type="protein sequence ID" value="CAF4282948.1"/>
    <property type="molecule type" value="Genomic_DNA"/>
</dbReference>
<dbReference type="GO" id="GO:0008270">
    <property type="term" value="F:zinc ion binding"/>
    <property type="evidence" value="ECO:0007669"/>
    <property type="project" value="UniProtKB-KW"/>
</dbReference>
<evidence type="ECO:0000256" key="1">
    <source>
        <dbReference type="PROSITE-ProRule" id="PRU00047"/>
    </source>
</evidence>
<dbReference type="PANTHER" id="PTHR33223">
    <property type="entry name" value="CCHC-TYPE DOMAIN-CONTAINING PROTEIN"/>
    <property type="match status" value="1"/>
</dbReference>
<feature type="domain" description="CCHC-type" evidence="3">
    <location>
        <begin position="402"/>
        <end position="417"/>
    </location>
</feature>
<proteinExistence type="predicted"/>
<keyword evidence="1" id="KW-0863">Zinc-finger</keyword>
<sequence>RHQSKRTTQTTLFESTGNLDKKGLFTANALLNINNNTTKVLIINANSRQFTLSKNTKLGRISNQVELTVCLTLPSTLSNSKRHDHINQSSDTLFNQSHRAYNPKSQSSITSTSRSKISITILTPYNLTQAASLLSINTMPDSTTTAQSEQMDPISQQCHRDMIKKFEFSGDESQNVMSFLNEINTIGNITQQKEHKLFLMAISRLTGSARQWYIDNTSKMTPWEKLQEEMIKRFKCTTSSVKLELRERKQHADESVTKYYDDIIRLSGEIDWEMSNSMIIDYLEQGLQKTTTKFLQIAKTVEEIRKRRQYTEPPQQPYFGKPIATIQNQKSPIKPQTPYRGRQKLLLAQQIKSDNKQQSPQQKSTQGQAFSSLTTQQFAPCWICKKINHRMLDCYWKQPTGCFKCGQPDHRIQTCPQVFG</sequence>
<dbReference type="Proteomes" id="UP000682733">
    <property type="component" value="Unassembled WGS sequence"/>
</dbReference>
<reference evidence="4" key="1">
    <citation type="submission" date="2021-02" db="EMBL/GenBank/DDBJ databases">
        <authorList>
            <person name="Nowell W R."/>
        </authorList>
    </citation>
    <scope>NUCLEOTIDE SEQUENCE</scope>
</reference>
<dbReference type="SMART" id="SM00343">
    <property type="entry name" value="ZnF_C2HC"/>
    <property type="match status" value="2"/>
</dbReference>
<keyword evidence="1" id="KW-0479">Metal-binding</keyword>
<name>A0A8S2THR2_9BILA</name>
<feature type="region of interest" description="Disordered" evidence="2">
    <location>
        <begin position="306"/>
        <end position="337"/>
    </location>
</feature>
<dbReference type="PROSITE" id="PS50158">
    <property type="entry name" value="ZF_CCHC"/>
    <property type="match status" value="1"/>
</dbReference>